<feature type="transmembrane region" description="Helical" evidence="6">
    <location>
        <begin position="107"/>
        <end position="128"/>
    </location>
</feature>
<evidence type="ECO:0000256" key="6">
    <source>
        <dbReference type="SAM" id="Phobius"/>
    </source>
</evidence>
<dbReference type="CDD" id="cd10428">
    <property type="entry name" value="LFG_like"/>
    <property type="match status" value="3"/>
</dbReference>
<feature type="compositionally biased region" description="Low complexity" evidence="5">
    <location>
        <begin position="1"/>
        <end position="18"/>
    </location>
</feature>
<protein>
    <submittedName>
        <fullName evidence="7">CSON000213 protein</fullName>
    </submittedName>
</protein>
<evidence type="ECO:0000256" key="1">
    <source>
        <dbReference type="ARBA" id="ARBA00004141"/>
    </source>
</evidence>
<feature type="transmembrane region" description="Helical" evidence="6">
    <location>
        <begin position="683"/>
        <end position="701"/>
    </location>
</feature>
<feature type="transmembrane region" description="Helical" evidence="6">
    <location>
        <begin position="455"/>
        <end position="474"/>
    </location>
</feature>
<feature type="transmembrane region" description="Helical" evidence="6">
    <location>
        <begin position="196"/>
        <end position="215"/>
    </location>
</feature>
<feature type="transmembrane region" description="Helical" evidence="6">
    <location>
        <begin position="170"/>
        <end position="190"/>
    </location>
</feature>
<feature type="transmembrane region" description="Helical" evidence="6">
    <location>
        <begin position="366"/>
        <end position="387"/>
    </location>
</feature>
<feature type="transmembrane region" description="Helical" evidence="6">
    <location>
        <begin position="741"/>
        <end position="758"/>
    </location>
</feature>
<feature type="transmembrane region" description="Helical" evidence="6">
    <location>
        <begin position="713"/>
        <end position="735"/>
    </location>
</feature>
<dbReference type="Pfam" id="PF01027">
    <property type="entry name" value="Bax1-I"/>
    <property type="match status" value="3"/>
</dbReference>
<dbReference type="InterPro" id="IPR006214">
    <property type="entry name" value="Bax_inhibitor_1-related"/>
</dbReference>
<comment type="subcellular location">
    <subcellularLocation>
        <location evidence="1">Membrane</location>
        <topology evidence="1">Multi-pass membrane protein</topology>
    </subcellularLocation>
</comment>
<evidence type="ECO:0000256" key="4">
    <source>
        <dbReference type="ARBA" id="ARBA00023136"/>
    </source>
</evidence>
<feature type="transmembrane region" description="Helical" evidence="6">
    <location>
        <begin position="480"/>
        <end position="503"/>
    </location>
</feature>
<evidence type="ECO:0000313" key="7">
    <source>
        <dbReference type="EMBL" id="SSX20021.1"/>
    </source>
</evidence>
<feature type="transmembrane region" description="Helical" evidence="6">
    <location>
        <begin position="227"/>
        <end position="245"/>
    </location>
</feature>
<proteinExistence type="predicted"/>
<feature type="transmembrane region" description="Helical" evidence="6">
    <location>
        <begin position="399"/>
        <end position="421"/>
    </location>
</feature>
<keyword evidence="4 6" id="KW-0472">Membrane</keyword>
<feature type="transmembrane region" description="Helical" evidence="6">
    <location>
        <begin position="770"/>
        <end position="788"/>
    </location>
</feature>
<sequence>MYDPNQQQYYGQQPGFNPGYPPQGGGYPSQPGYPPQGFPGQPGYPPQGFGGQPGFPQPGFQQPGFGGMPATVPFHMPPPPMNTSDDGGVKGFEFDDQSIRKAFIRKVYSILMCQLLLTLGFIVLFKYHTATNLWVRKNQWLFYVSLAVMLITMISMACCTSVRRTAPMNFVFLGLFTMAQGFLLGCTTIVYRGDEVMLAVAITAVVCFSLTIFAFQTKWDFTVMGGVLFVAVIILMLFGLVAIFFPGKTMSMIYGCFGAILFSVYLIYDTQLMMGGKHKYSISPEEYIFASLNLYLDIVNIFLYILTIIGASLSCDNEPNPVGFSQPPMNQMDKPNVPPMIGSDEEGASAFLFDNQTIRRAFIRKVYSLLMCQLLLTLGLILLFQFHGGVKLWVMENDWIVSVSFLFMFITLISMSCCVSVRRQAPMNIIFLGLFTGAQGFTLGTLCSFYNRDEVIMAVGITAIVCFSLTVFAFQSKWDFTVLGGLLFVSLICLILFGILAAVFPSQMMSMVYSFAGAILFSLYLIHDTQIMIGGKHKYSISPEEYIFAALNLYLDIVNLFLIILRMNVASPTPPGYSTEPLAAKSDYPQAQADYPPIGFQQPGFAGMPGTVPFRMPTPPLNGSQGGFDEDMKQFDFNDQSIRRAFIRKVYSILMCQLMLTLCFILVFKFHKATNLWTRQHPELFMLSVIVMFVTLITMACCGEIRRKTPHNFIFLGLFTLAQGFMLGCACTAYQGDEIMLAIGITAVVCFSLTVFAFQTKWDFTIMGGVLFVALICLIIFGLVGIFFPGKTMSMVYGFFGAILFSFYLIYDTQKMMGGEHKYSISPEEYIFAALNLYLDIINLFLHILRIIAASRN</sequence>
<dbReference type="PANTHER" id="PTHR23291:SF47">
    <property type="entry name" value="TRANSMEMBRANE BAX INHIBITOR MOTIF CONTAINING 7"/>
    <property type="match status" value="1"/>
</dbReference>
<name>A0A336LSX9_CULSO</name>
<feature type="transmembrane region" description="Helical" evidence="6">
    <location>
        <begin position="831"/>
        <end position="853"/>
    </location>
</feature>
<reference evidence="7" key="1">
    <citation type="submission" date="2018-07" db="EMBL/GenBank/DDBJ databases">
        <authorList>
            <person name="Quirk P.G."/>
            <person name="Krulwich T.A."/>
        </authorList>
    </citation>
    <scope>NUCLEOTIDE SEQUENCE</scope>
</reference>
<organism evidence="7">
    <name type="scientific">Culicoides sonorensis</name>
    <name type="common">Biting midge</name>
    <dbReference type="NCBI Taxonomy" id="179676"/>
    <lineage>
        <taxon>Eukaryota</taxon>
        <taxon>Metazoa</taxon>
        <taxon>Ecdysozoa</taxon>
        <taxon>Arthropoda</taxon>
        <taxon>Hexapoda</taxon>
        <taxon>Insecta</taxon>
        <taxon>Pterygota</taxon>
        <taxon>Neoptera</taxon>
        <taxon>Endopterygota</taxon>
        <taxon>Diptera</taxon>
        <taxon>Nematocera</taxon>
        <taxon>Chironomoidea</taxon>
        <taxon>Ceratopogonidae</taxon>
        <taxon>Ceratopogoninae</taxon>
        <taxon>Culicoides</taxon>
        <taxon>Monoculicoides</taxon>
    </lineage>
</organism>
<feature type="compositionally biased region" description="Pro residues" evidence="5">
    <location>
        <begin position="31"/>
        <end position="45"/>
    </location>
</feature>
<evidence type="ECO:0000256" key="5">
    <source>
        <dbReference type="SAM" id="MobiDB-lite"/>
    </source>
</evidence>
<gene>
    <name evidence="7" type="primary">CSON000213</name>
</gene>
<feature type="transmembrane region" description="Helical" evidence="6">
    <location>
        <begin position="140"/>
        <end position="158"/>
    </location>
</feature>
<keyword evidence="3 6" id="KW-1133">Transmembrane helix</keyword>
<feature type="transmembrane region" description="Helical" evidence="6">
    <location>
        <begin position="650"/>
        <end position="671"/>
    </location>
</feature>
<feature type="transmembrane region" description="Helical" evidence="6">
    <location>
        <begin position="794"/>
        <end position="811"/>
    </location>
</feature>
<evidence type="ECO:0000256" key="3">
    <source>
        <dbReference type="ARBA" id="ARBA00022989"/>
    </source>
</evidence>
<dbReference type="GO" id="GO:0016020">
    <property type="term" value="C:membrane"/>
    <property type="evidence" value="ECO:0007669"/>
    <property type="project" value="UniProtKB-SubCell"/>
</dbReference>
<dbReference type="AlphaFoldDB" id="A0A336LSX9"/>
<feature type="transmembrane region" description="Helical" evidence="6">
    <location>
        <begin position="251"/>
        <end position="268"/>
    </location>
</feature>
<evidence type="ECO:0000256" key="2">
    <source>
        <dbReference type="ARBA" id="ARBA00022692"/>
    </source>
</evidence>
<accession>A0A336LSX9</accession>
<feature type="region of interest" description="Disordered" evidence="5">
    <location>
        <begin position="1"/>
        <end position="62"/>
    </location>
</feature>
<dbReference type="EMBL" id="UFQT01000102">
    <property type="protein sequence ID" value="SSX20021.1"/>
    <property type="molecule type" value="Genomic_DNA"/>
</dbReference>
<dbReference type="PANTHER" id="PTHR23291">
    <property type="entry name" value="BAX INHIBITOR-RELATED"/>
    <property type="match status" value="1"/>
</dbReference>
<feature type="transmembrane region" description="Helical" evidence="6">
    <location>
        <begin position="510"/>
        <end position="526"/>
    </location>
</feature>
<keyword evidence="2 6" id="KW-0812">Transmembrane</keyword>
<dbReference type="VEuPathDB" id="VectorBase:CSON000213"/>